<gene>
    <name evidence="1" type="ORF">ACA1_057980</name>
</gene>
<protein>
    <submittedName>
        <fullName evidence="1">Uncharacterized protein</fullName>
    </submittedName>
</protein>
<dbReference type="KEGG" id="acan:ACA1_057980"/>
<evidence type="ECO:0000313" key="1">
    <source>
        <dbReference type="EMBL" id="ELR17142.1"/>
    </source>
</evidence>
<organism evidence="1 2">
    <name type="scientific">Acanthamoeba castellanii (strain ATCC 30010 / Neff)</name>
    <dbReference type="NCBI Taxonomy" id="1257118"/>
    <lineage>
        <taxon>Eukaryota</taxon>
        <taxon>Amoebozoa</taxon>
        <taxon>Discosea</taxon>
        <taxon>Longamoebia</taxon>
        <taxon>Centramoebida</taxon>
        <taxon>Acanthamoebidae</taxon>
        <taxon>Acanthamoeba</taxon>
    </lineage>
</organism>
<dbReference type="GeneID" id="14918361"/>
<dbReference type="Proteomes" id="UP000011083">
    <property type="component" value="Unassembled WGS sequence"/>
</dbReference>
<dbReference type="AlphaFoldDB" id="L8GW55"/>
<accession>L8GW55</accession>
<reference evidence="1 2" key="1">
    <citation type="journal article" date="2013" name="Genome Biol.">
        <title>Genome of Acanthamoeba castellanii highlights extensive lateral gene transfer and early evolution of tyrosine kinase signaling.</title>
        <authorList>
            <person name="Clarke M."/>
            <person name="Lohan A.J."/>
            <person name="Liu B."/>
            <person name="Lagkouvardos I."/>
            <person name="Roy S."/>
            <person name="Zafar N."/>
            <person name="Bertelli C."/>
            <person name="Schilde C."/>
            <person name="Kianianmomeni A."/>
            <person name="Burglin T.R."/>
            <person name="Frech C."/>
            <person name="Turcotte B."/>
            <person name="Kopec K.O."/>
            <person name="Synnott J.M."/>
            <person name="Choo C."/>
            <person name="Paponov I."/>
            <person name="Finkler A."/>
            <person name="Soon Heng Tan C."/>
            <person name="Hutchins A.P."/>
            <person name="Weinmeier T."/>
            <person name="Rattei T."/>
            <person name="Chu J.S."/>
            <person name="Gimenez G."/>
            <person name="Irimia M."/>
            <person name="Rigden D.J."/>
            <person name="Fitzpatrick D.A."/>
            <person name="Lorenzo-Morales J."/>
            <person name="Bateman A."/>
            <person name="Chiu C.H."/>
            <person name="Tang P."/>
            <person name="Hegemann P."/>
            <person name="Fromm H."/>
            <person name="Raoult D."/>
            <person name="Greub G."/>
            <person name="Miranda-Saavedra D."/>
            <person name="Chen N."/>
            <person name="Nash P."/>
            <person name="Ginger M.L."/>
            <person name="Horn M."/>
            <person name="Schaap P."/>
            <person name="Caler L."/>
            <person name="Loftus B."/>
        </authorList>
    </citation>
    <scope>NUCLEOTIDE SEQUENCE [LARGE SCALE GENOMIC DNA]</scope>
    <source>
        <strain evidence="1 2">Neff</strain>
    </source>
</reference>
<name>L8GW55_ACACF</name>
<dbReference type="EMBL" id="KB007974">
    <property type="protein sequence ID" value="ELR17142.1"/>
    <property type="molecule type" value="Genomic_DNA"/>
</dbReference>
<proteinExistence type="predicted"/>
<keyword evidence="2" id="KW-1185">Reference proteome</keyword>
<sequence>MDLEQFLFGQQQTIEPKVVEGDAEDEHAVQQLLALTIHDECEKEHDIAAIVRLGLQAAQMLTEPGYSLGRMSTNGLLSALGVPKSLHFPEDSEDRLTYYFQVKEWLALKRGDFTRAVFGVCSNLHIMVNLPDEHPILVGERADLVRFLRWAEPRFRPNFVRLWRAALPRLHGSVKTDIARGLVTLLEKEAKWRFTVTLGGK</sequence>
<dbReference type="VEuPathDB" id="AmoebaDB:ACA1_500057"/>
<dbReference type="RefSeq" id="XP_004339155.1">
    <property type="nucleotide sequence ID" value="XM_004339107.1"/>
</dbReference>
<evidence type="ECO:0000313" key="2">
    <source>
        <dbReference type="Proteomes" id="UP000011083"/>
    </source>
</evidence>